<dbReference type="AlphaFoldDB" id="A0A7G6E677"/>
<keyword evidence="4" id="KW-0378">Hydrolase</keyword>
<dbReference type="Proteomes" id="UP000515847">
    <property type="component" value="Chromosome"/>
</dbReference>
<name>A0A7G6E677_THEFR</name>
<dbReference type="PANTHER" id="PTHR30471:SF3">
    <property type="entry name" value="UPF0758 PROTEIN YEES-RELATED"/>
    <property type="match status" value="1"/>
</dbReference>
<reference evidence="9 10" key="1">
    <citation type="journal article" date="2019" name="Front. Microbiol.">
        <title>Thermoanaerosceptrum fracticalcis gen. nov. sp. nov., a Novel Fumarate-Fermenting Microorganism From a Deep Fractured Carbonate Aquifer of the US Great Basin.</title>
        <authorList>
            <person name="Hamilton-Brehm S.D."/>
            <person name="Stewart L.E."/>
            <person name="Zavarin M."/>
            <person name="Caldwell M."/>
            <person name="Lawson P.A."/>
            <person name="Onstott T.C."/>
            <person name="Grzymski J."/>
            <person name="Neveux I."/>
            <person name="Lollar B.S."/>
            <person name="Russell C.E."/>
            <person name="Moser D.P."/>
        </authorList>
    </citation>
    <scope>NUCLEOTIDE SEQUENCE [LARGE SCALE GENOMIC DNA]</scope>
    <source>
        <strain evidence="9 10">DRI-13</strain>
    </source>
</reference>
<evidence type="ECO:0000313" key="9">
    <source>
        <dbReference type="EMBL" id="QNB47581.1"/>
    </source>
</evidence>
<keyword evidence="3" id="KW-0479">Metal-binding</keyword>
<dbReference type="GO" id="GO:0046872">
    <property type="term" value="F:metal ion binding"/>
    <property type="evidence" value="ECO:0007669"/>
    <property type="project" value="UniProtKB-KW"/>
</dbReference>
<dbReference type="NCBIfam" id="TIGR00608">
    <property type="entry name" value="radc"/>
    <property type="match status" value="1"/>
</dbReference>
<dbReference type="CDD" id="cd08071">
    <property type="entry name" value="MPN_DUF2466"/>
    <property type="match status" value="1"/>
</dbReference>
<accession>A0A7G6E677</accession>
<dbReference type="OrthoDB" id="9804482at2"/>
<evidence type="ECO:0000256" key="1">
    <source>
        <dbReference type="ARBA" id="ARBA00010243"/>
    </source>
</evidence>
<keyword evidence="10" id="KW-1185">Reference proteome</keyword>
<organism evidence="9 10">
    <name type="scientific">Thermanaerosceptrum fracticalcis</name>
    <dbReference type="NCBI Taxonomy" id="1712410"/>
    <lineage>
        <taxon>Bacteria</taxon>
        <taxon>Bacillati</taxon>
        <taxon>Bacillota</taxon>
        <taxon>Clostridia</taxon>
        <taxon>Eubacteriales</taxon>
        <taxon>Peptococcaceae</taxon>
        <taxon>Thermanaerosceptrum</taxon>
    </lineage>
</organism>
<dbReference type="Pfam" id="PF20582">
    <property type="entry name" value="UPF0758_N"/>
    <property type="match status" value="1"/>
</dbReference>
<dbReference type="NCBIfam" id="NF000642">
    <property type="entry name" value="PRK00024.1"/>
    <property type="match status" value="1"/>
</dbReference>
<dbReference type="PROSITE" id="PS01302">
    <property type="entry name" value="UPF0758"/>
    <property type="match status" value="1"/>
</dbReference>
<dbReference type="InterPro" id="IPR020891">
    <property type="entry name" value="UPF0758_CS"/>
</dbReference>
<dbReference type="EMBL" id="CP045798">
    <property type="protein sequence ID" value="QNB47581.1"/>
    <property type="molecule type" value="Genomic_DNA"/>
</dbReference>
<evidence type="ECO:0000256" key="6">
    <source>
        <dbReference type="ARBA" id="ARBA00023049"/>
    </source>
</evidence>
<feature type="domain" description="MPN" evidence="8">
    <location>
        <begin position="110"/>
        <end position="232"/>
    </location>
</feature>
<dbReference type="InterPro" id="IPR037518">
    <property type="entry name" value="MPN"/>
</dbReference>
<dbReference type="GO" id="GO:0006508">
    <property type="term" value="P:proteolysis"/>
    <property type="evidence" value="ECO:0007669"/>
    <property type="project" value="UniProtKB-KW"/>
</dbReference>
<gene>
    <name evidence="9" type="primary">radC</name>
    <name evidence="9" type="ORF">BR63_15650</name>
</gene>
<dbReference type="Pfam" id="PF04002">
    <property type="entry name" value="RadC"/>
    <property type="match status" value="1"/>
</dbReference>
<dbReference type="RefSeq" id="WP_034421893.1">
    <property type="nucleotide sequence ID" value="NZ_CP045798.1"/>
</dbReference>
<evidence type="ECO:0000256" key="3">
    <source>
        <dbReference type="ARBA" id="ARBA00022723"/>
    </source>
</evidence>
<dbReference type="InterPro" id="IPR001405">
    <property type="entry name" value="UPF0758"/>
</dbReference>
<dbReference type="InterPro" id="IPR025657">
    <property type="entry name" value="RadC_JAB"/>
</dbReference>
<evidence type="ECO:0000256" key="4">
    <source>
        <dbReference type="ARBA" id="ARBA00022801"/>
    </source>
</evidence>
<evidence type="ECO:0000256" key="7">
    <source>
        <dbReference type="RuleBase" id="RU003797"/>
    </source>
</evidence>
<dbReference type="PANTHER" id="PTHR30471">
    <property type="entry name" value="DNA REPAIR PROTEIN RADC"/>
    <property type="match status" value="1"/>
</dbReference>
<evidence type="ECO:0000256" key="2">
    <source>
        <dbReference type="ARBA" id="ARBA00022670"/>
    </source>
</evidence>
<keyword evidence="6" id="KW-0482">Metalloprotease</keyword>
<evidence type="ECO:0000256" key="5">
    <source>
        <dbReference type="ARBA" id="ARBA00022833"/>
    </source>
</evidence>
<evidence type="ECO:0000259" key="8">
    <source>
        <dbReference type="PROSITE" id="PS50249"/>
    </source>
</evidence>
<evidence type="ECO:0000313" key="10">
    <source>
        <dbReference type="Proteomes" id="UP000515847"/>
    </source>
</evidence>
<dbReference type="InterPro" id="IPR046778">
    <property type="entry name" value="UPF0758_N"/>
</dbReference>
<dbReference type="KEGG" id="tfr:BR63_15650"/>
<dbReference type="Gene3D" id="3.40.140.10">
    <property type="entry name" value="Cytidine Deaminase, domain 2"/>
    <property type="match status" value="1"/>
</dbReference>
<sequence length="232" mass="25581">MKKISQTGHVSIKNFPEEVRPREKMLVLGAEALSDQELLAILLRTGTKNKSALDLAQDILSTGGLATLTQLTLEELGLRKGIGLAKAAQLKAAVELGKRLAKQRLGPKPAIKSPQEAAQFVMNEMMYLDREHFRVINLNTKNQILAVDTVSIGSLDASLVHPREVFKLPIKRSAASLILIHNHPSGDTSPSREDIEVTKRLAEAGRLLGINILDHIIIGHNNFLSMKEKEYF</sequence>
<dbReference type="GO" id="GO:0008237">
    <property type="term" value="F:metallopeptidase activity"/>
    <property type="evidence" value="ECO:0007669"/>
    <property type="project" value="UniProtKB-KW"/>
</dbReference>
<protein>
    <submittedName>
        <fullName evidence="9">DNA repair protein RadC</fullName>
    </submittedName>
</protein>
<keyword evidence="2" id="KW-0645">Protease</keyword>
<keyword evidence="5" id="KW-0862">Zinc</keyword>
<comment type="similarity">
    <text evidence="1 7">Belongs to the UPF0758 family.</text>
</comment>
<proteinExistence type="inferred from homology"/>
<dbReference type="PROSITE" id="PS50249">
    <property type="entry name" value="MPN"/>
    <property type="match status" value="1"/>
</dbReference>